<dbReference type="STRING" id="441103.TRN7648_03053"/>
<accession>A0A0P1GH04</accession>
<dbReference type="InterPro" id="IPR018298">
    <property type="entry name" value="Adrenodoxin_Fe-S_BS"/>
</dbReference>
<dbReference type="PROSITE" id="PS51085">
    <property type="entry name" value="2FE2S_FER_2"/>
    <property type="match status" value="1"/>
</dbReference>
<evidence type="ECO:0000313" key="8">
    <source>
        <dbReference type="EMBL" id="CUH80608.1"/>
    </source>
</evidence>
<dbReference type="GO" id="GO:0140647">
    <property type="term" value="P:P450-containing electron transport chain"/>
    <property type="evidence" value="ECO:0007669"/>
    <property type="project" value="InterPro"/>
</dbReference>
<dbReference type="SUPFAM" id="SSF54292">
    <property type="entry name" value="2Fe-2S ferredoxin-like"/>
    <property type="match status" value="1"/>
</dbReference>
<keyword evidence="4" id="KW-0408">Iron</keyword>
<dbReference type="Gene3D" id="3.10.20.30">
    <property type="match status" value="1"/>
</dbReference>
<keyword evidence="5" id="KW-0411">Iron-sulfur</keyword>
<keyword evidence="9" id="KW-1185">Reference proteome</keyword>
<comment type="similarity">
    <text evidence="1">Belongs to the adrenodoxin/putidaredoxin family.</text>
</comment>
<keyword evidence="3" id="KW-0479">Metal-binding</keyword>
<dbReference type="CDD" id="cd00207">
    <property type="entry name" value="fer2"/>
    <property type="match status" value="1"/>
</dbReference>
<dbReference type="GO" id="GO:0046872">
    <property type="term" value="F:metal ion binding"/>
    <property type="evidence" value="ECO:0007669"/>
    <property type="project" value="UniProtKB-KW"/>
</dbReference>
<organism evidence="8 9">
    <name type="scientific">Tropicibacter naphthalenivorans</name>
    <dbReference type="NCBI Taxonomy" id="441103"/>
    <lineage>
        <taxon>Bacteria</taxon>
        <taxon>Pseudomonadati</taxon>
        <taxon>Pseudomonadota</taxon>
        <taxon>Alphaproteobacteria</taxon>
        <taxon>Rhodobacterales</taxon>
        <taxon>Roseobacteraceae</taxon>
        <taxon>Tropicibacter</taxon>
    </lineage>
</organism>
<dbReference type="PROSITE" id="PS00814">
    <property type="entry name" value="ADX"/>
    <property type="match status" value="1"/>
</dbReference>
<dbReference type="AlphaFoldDB" id="A0A0P1GH04"/>
<evidence type="ECO:0000256" key="1">
    <source>
        <dbReference type="ARBA" id="ARBA00010914"/>
    </source>
</evidence>
<dbReference type="InterPro" id="IPR001041">
    <property type="entry name" value="2Fe-2S_ferredoxin-type"/>
</dbReference>
<evidence type="ECO:0000256" key="2">
    <source>
        <dbReference type="ARBA" id="ARBA00022714"/>
    </source>
</evidence>
<sequence length="106" mass="11091">MVKVKFIEETGTRRDVDAKEGEPLMYAAKDAGIEGIIAECGGSAMCATCHCYVVEAPNGPLPAPDVAEADTIEFNAETPTEASRLTCQLVVTAALEGAVFQVATGR</sequence>
<dbReference type="EMBL" id="CYSE01000006">
    <property type="protein sequence ID" value="CUH80608.1"/>
    <property type="molecule type" value="Genomic_DNA"/>
</dbReference>
<dbReference type="InterPro" id="IPR012675">
    <property type="entry name" value="Beta-grasp_dom_sf"/>
</dbReference>
<dbReference type="GO" id="GO:0009055">
    <property type="term" value="F:electron transfer activity"/>
    <property type="evidence" value="ECO:0007669"/>
    <property type="project" value="TreeGrafter"/>
</dbReference>
<name>A0A0P1GH04_9RHOB</name>
<evidence type="ECO:0000259" key="7">
    <source>
        <dbReference type="PROSITE" id="PS51085"/>
    </source>
</evidence>
<dbReference type="PANTHER" id="PTHR23426">
    <property type="entry name" value="FERREDOXIN/ADRENODOXIN"/>
    <property type="match status" value="1"/>
</dbReference>
<dbReference type="RefSeq" id="WP_058248528.1">
    <property type="nucleotide sequence ID" value="NZ_CYSE01000006.1"/>
</dbReference>
<evidence type="ECO:0000256" key="5">
    <source>
        <dbReference type="ARBA" id="ARBA00023014"/>
    </source>
</evidence>
<evidence type="ECO:0000256" key="4">
    <source>
        <dbReference type="ARBA" id="ARBA00023004"/>
    </source>
</evidence>
<protein>
    <submittedName>
        <fullName evidence="8">Ferredoxin VI</fullName>
    </submittedName>
</protein>
<dbReference type="GO" id="GO:0051537">
    <property type="term" value="F:2 iron, 2 sulfur cluster binding"/>
    <property type="evidence" value="ECO:0007669"/>
    <property type="project" value="UniProtKB-KW"/>
</dbReference>
<proteinExistence type="inferred from homology"/>
<reference evidence="8 9" key="1">
    <citation type="submission" date="2015-09" db="EMBL/GenBank/DDBJ databases">
        <authorList>
            <consortium name="Swine Surveillance"/>
        </authorList>
    </citation>
    <scope>NUCLEOTIDE SEQUENCE [LARGE SCALE GENOMIC DNA]</scope>
    <source>
        <strain evidence="8 9">CECT 7648</strain>
    </source>
</reference>
<gene>
    <name evidence="8" type="ORF">TRN7648_03053</name>
</gene>
<dbReference type="InterPro" id="IPR036010">
    <property type="entry name" value="2Fe-2S_ferredoxin-like_sf"/>
</dbReference>
<evidence type="ECO:0000256" key="3">
    <source>
        <dbReference type="ARBA" id="ARBA00022723"/>
    </source>
</evidence>
<evidence type="ECO:0000256" key="6">
    <source>
        <dbReference type="ARBA" id="ARBA00034078"/>
    </source>
</evidence>
<comment type="cofactor">
    <cofactor evidence="6">
        <name>[2Fe-2S] cluster</name>
        <dbReference type="ChEBI" id="CHEBI:190135"/>
    </cofactor>
</comment>
<dbReference type="Proteomes" id="UP000054935">
    <property type="component" value="Unassembled WGS sequence"/>
</dbReference>
<evidence type="ECO:0000313" key="9">
    <source>
        <dbReference type="Proteomes" id="UP000054935"/>
    </source>
</evidence>
<keyword evidence="2" id="KW-0001">2Fe-2S</keyword>
<dbReference type="Pfam" id="PF00111">
    <property type="entry name" value="Fer2"/>
    <property type="match status" value="1"/>
</dbReference>
<dbReference type="OrthoDB" id="9799640at2"/>
<dbReference type="PANTHER" id="PTHR23426:SF65">
    <property type="entry name" value="FERREDOXIN-2, MITOCHONDRIAL"/>
    <property type="match status" value="1"/>
</dbReference>
<feature type="domain" description="2Fe-2S ferredoxin-type" evidence="7">
    <location>
        <begin position="2"/>
        <end position="106"/>
    </location>
</feature>
<dbReference type="InterPro" id="IPR001055">
    <property type="entry name" value="Adrenodoxin-like"/>
</dbReference>